<sequence length="186" mass="21584">MEFLSLSWQQLHGLSFRLSKKIKDTPIKPDLIVAIARGGMSIAHMLSDFLLLPVATFTVSSYRDMKRNKLSNIDYHVGGSLKDKHILLVDDNADTGKTFLRGIEHLKEMGASSIQTASPLVKPWTKHLPDYYVQKTDKWIVFPYEVRETIEQIVVRYKKEKRTDDEIKKRLKILKISEKYIGEFFK</sequence>
<dbReference type="CDD" id="cd06223">
    <property type="entry name" value="PRTases_typeI"/>
    <property type="match status" value="1"/>
</dbReference>
<dbReference type="Proteomes" id="UP000230108">
    <property type="component" value="Unassembled WGS sequence"/>
</dbReference>
<reference evidence="5" key="1">
    <citation type="submission" date="2017-09" db="EMBL/GenBank/DDBJ databases">
        <title>Depth-based differentiation of microbial function through sediment-hosted aquifers and enrichment of novel symbionts in the deep terrestrial subsurface.</title>
        <authorList>
            <person name="Probst A.J."/>
            <person name="Ladd B."/>
            <person name="Jarett J.K."/>
            <person name="Geller-Mcgrath D.E."/>
            <person name="Sieber C.M.K."/>
            <person name="Emerson J.B."/>
            <person name="Anantharaman K."/>
            <person name="Thomas B.C."/>
            <person name="Malmstrom R."/>
            <person name="Stieglmeier M."/>
            <person name="Klingl A."/>
            <person name="Woyke T."/>
            <person name="Ryan C.M."/>
            <person name="Banfield J.F."/>
        </authorList>
    </citation>
    <scope>NUCLEOTIDE SEQUENCE [LARGE SCALE GENOMIC DNA]</scope>
</reference>
<keyword evidence="2 4" id="KW-0808">Transferase</keyword>
<evidence type="ECO:0000313" key="4">
    <source>
        <dbReference type="EMBL" id="PIY69372.1"/>
    </source>
</evidence>
<comment type="caution">
    <text evidence="4">The sequence shown here is derived from an EMBL/GenBank/DDBJ whole genome shotgun (WGS) entry which is preliminary data.</text>
</comment>
<evidence type="ECO:0000256" key="1">
    <source>
        <dbReference type="ARBA" id="ARBA00022676"/>
    </source>
</evidence>
<protein>
    <submittedName>
        <fullName evidence="4">Phosphoribosyltransferase</fullName>
    </submittedName>
</protein>
<dbReference type="InterPro" id="IPR029057">
    <property type="entry name" value="PRTase-like"/>
</dbReference>
<keyword evidence="1 4" id="KW-0328">Glycosyltransferase</keyword>
<gene>
    <name evidence="4" type="ORF">COY90_00995</name>
</gene>
<evidence type="ECO:0000259" key="3">
    <source>
        <dbReference type="Pfam" id="PF00156"/>
    </source>
</evidence>
<dbReference type="InterPro" id="IPR000836">
    <property type="entry name" value="PRTase_dom"/>
</dbReference>
<dbReference type="AlphaFoldDB" id="A0A2M7QF43"/>
<evidence type="ECO:0000256" key="2">
    <source>
        <dbReference type="ARBA" id="ARBA00022679"/>
    </source>
</evidence>
<name>A0A2M7QF43_9BACT</name>
<dbReference type="PANTHER" id="PTHR43363">
    <property type="entry name" value="HYPOXANTHINE PHOSPHORIBOSYLTRANSFERASE"/>
    <property type="match status" value="1"/>
</dbReference>
<dbReference type="Pfam" id="PF00156">
    <property type="entry name" value="Pribosyltran"/>
    <property type="match status" value="1"/>
</dbReference>
<dbReference type="Gene3D" id="3.40.50.2020">
    <property type="match status" value="1"/>
</dbReference>
<feature type="domain" description="Phosphoribosyltransferase" evidence="3">
    <location>
        <begin position="17"/>
        <end position="145"/>
    </location>
</feature>
<dbReference type="SUPFAM" id="SSF53271">
    <property type="entry name" value="PRTase-like"/>
    <property type="match status" value="1"/>
</dbReference>
<organism evidence="4 5">
    <name type="scientific">Candidatus Roizmanbacteria bacterium CG_4_10_14_0_8_um_filter_39_9</name>
    <dbReference type="NCBI Taxonomy" id="1974829"/>
    <lineage>
        <taxon>Bacteria</taxon>
        <taxon>Candidatus Roizmaniibacteriota</taxon>
    </lineage>
</organism>
<dbReference type="EMBL" id="PFLF01000028">
    <property type="protein sequence ID" value="PIY69372.1"/>
    <property type="molecule type" value="Genomic_DNA"/>
</dbReference>
<evidence type="ECO:0000313" key="5">
    <source>
        <dbReference type="Proteomes" id="UP000230108"/>
    </source>
</evidence>
<dbReference type="GO" id="GO:0016757">
    <property type="term" value="F:glycosyltransferase activity"/>
    <property type="evidence" value="ECO:0007669"/>
    <property type="project" value="UniProtKB-KW"/>
</dbReference>
<accession>A0A2M7QF43</accession>
<dbReference type="PANTHER" id="PTHR43363:SF1">
    <property type="entry name" value="HYPOXANTHINE-GUANINE PHOSPHORIBOSYLTRANSFERASE"/>
    <property type="match status" value="1"/>
</dbReference>
<proteinExistence type="predicted"/>